<accession>A0ABN8MKV6</accession>
<keyword evidence="2" id="KW-1185">Reference proteome</keyword>
<organism evidence="1 2">
    <name type="scientific">Porites evermanni</name>
    <dbReference type="NCBI Taxonomy" id="104178"/>
    <lineage>
        <taxon>Eukaryota</taxon>
        <taxon>Metazoa</taxon>
        <taxon>Cnidaria</taxon>
        <taxon>Anthozoa</taxon>
        <taxon>Hexacorallia</taxon>
        <taxon>Scleractinia</taxon>
        <taxon>Fungiina</taxon>
        <taxon>Poritidae</taxon>
        <taxon>Porites</taxon>
    </lineage>
</organism>
<evidence type="ECO:0000313" key="2">
    <source>
        <dbReference type="Proteomes" id="UP001159427"/>
    </source>
</evidence>
<evidence type="ECO:0000313" key="1">
    <source>
        <dbReference type="EMBL" id="CAH3028639.1"/>
    </source>
</evidence>
<name>A0ABN8MKV6_9CNID</name>
<sequence>LTSGRPVLHAEGQFVECHFSTSQFVPFRRVGKRQLKEILREAVANDSPKHSCKQKRFKLQKIENDSRRDEFELTYLREASSENTTNKTEFQNQQHRRQQQQFFIQLLRWITLEGDEFVHIETFSDLEDVFLLLDVIAKLRNPLLTTVLISEPDPHLITVSTSSVHVDVECLLFCMFPT</sequence>
<proteinExistence type="predicted"/>
<comment type="caution">
    <text evidence="1">The sequence shown here is derived from an EMBL/GenBank/DDBJ whole genome shotgun (WGS) entry which is preliminary data.</text>
</comment>
<reference evidence="1 2" key="1">
    <citation type="submission" date="2022-05" db="EMBL/GenBank/DDBJ databases">
        <authorList>
            <consortium name="Genoscope - CEA"/>
            <person name="William W."/>
        </authorList>
    </citation>
    <scope>NUCLEOTIDE SEQUENCE [LARGE SCALE GENOMIC DNA]</scope>
</reference>
<dbReference type="Proteomes" id="UP001159427">
    <property type="component" value="Unassembled WGS sequence"/>
</dbReference>
<feature type="non-terminal residue" evidence="1">
    <location>
        <position position="1"/>
    </location>
</feature>
<gene>
    <name evidence="1" type="ORF">PEVE_00034536</name>
</gene>
<dbReference type="EMBL" id="CALNXI010000524">
    <property type="protein sequence ID" value="CAH3028639.1"/>
    <property type="molecule type" value="Genomic_DNA"/>
</dbReference>
<protein>
    <submittedName>
        <fullName evidence="1">Uncharacterized protein</fullName>
    </submittedName>
</protein>